<gene>
    <name evidence="1" type="ORF">KHM83_10235</name>
</gene>
<evidence type="ECO:0000313" key="1">
    <source>
        <dbReference type="EMBL" id="MBS7527059.1"/>
    </source>
</evidence>
<sequence length="55" mass="6237">MAKFLMYDSGLQELEQLMMLVPNFVPRGSGMVVVRGFVKEDTHQVLKSLPNLLTK</sequence>
<evidence type="ECO:0000313" key="2">
    <source>
        <dbReference type="Proteomes" id="UP000746471"/>
    </source>
</evidence>
<protein>
    <submittedName>
        <fullName evidence="1">Uncharacterized protein</fullName>
    </submittedName>
</protein>
<dbReference type="RefSeq" id="WP_213236922.1">
    <property type="nucleotide sequence ID" value="NZ_JAHBCL010000016.1"/>
</dbReference>
<comment type="caution">
    <text evidence="1">The sequence shown here is derived from an EMBL/GenBank/DDBJ whole genome shotgun (WGS) entry which is preliminary data.</text>
</comment>
<name>A0ABS5PRL5_9FIRM</name>
<dbReference type="Proteomes" id="UP000746471">
    <property type="component" value="Unassembled WGS sequence"/>
</dbReference>
<dbReference type="EMBL" id="JAHBCL010000016">
    <property type="protein sequence ID" value="MBS7527059.1"/>
    <property type="molecule type" value="Genomic_DNA"/>
</dbReference>
<organism evidence="1 2">
    <name type="scientific">Fusibacter paucivorans</name>
    <dbReference type="NCBI Taxonomy" id="76009"/>
    <lineage>
        <taxon>Bacteria</taxon>
        <taxon>Bacillati</taxon>
        <taxon>Bacillota</taxon>
        <taxon>Clostridia</taxon>
        <taxon>Eubacteriales</taxon>
        <taxon>Eubacteriales Family XII. Incertae Sedis</taxon>
        <taxon>Fusibacter</taxon>
    </lineage>
</organism>
<reference evidence="1 2" key="1">
    <citation type="submission" date="2021-05" db="EMBL/GenBank/DDBJ databases">
        <title>Fusibacter ferrireducens sp. nov., an anaerobic, sulfur- and Fe-reducing bacterium isolated from the mangrove sediment.</title>
        <authorList>
            <person name="Qiu D."/>
        </authorList>
    </citation>
    <scope>NUCLEOTIDE SEQUENCE [LARGE SCALE GENOMIC DNA]</scope>
    <source>
        <strain evidence="1 2">DSM 12116</strain>
    </source>
</reference>
<proteinExistence type="predicted"/>
<keyword evidence="2" id="KW-1185">Reference proteome</keyword>
<accession>A0ABS5PRL5</accession>